<evidence type="ECO:0000313" key="2">
    <source>
        <dbReference type="Proteomes" id="UP000247498"/>
    </source>
</evidence>
<keyword evidence="2" id="KW-1185">Reference proteome</keyword>
<name>A0A2V0PML8_9CHLO</name>
<accession>A0A2V0PML8</accession>
<evidence type="ECO:0000313" key="1">
    <source>
        <dbReference type="EMBL" id="GBF98315.1"/>
    </source>
</evidence>
<dbReference type="OrthoDB" id="432970at2759"/>
<comment type="caution">
    <text evidence="1">The sequence shown here is derived from an EMBL/GenBank/DDBJ whole genome shotgun (WGS) entry which is preliminary data.</text>
</comment>
<reference evidence="1 2" key="1">
    <citation type="journal article" date="2018" name="Sci. Rep.">
        <title>Raphidocelis subcapitata (=Pseudokirchneriella subcapitata) provides an insight into genome evolution and environmental adaptations in the Sphaeropleales.</title>
        <authorList>
            <person name="Suzuki S."/>
            <person name="Yamaguchi H."/>
            <person name="Nakajima N."/>
            <person name="Kawachi M."/>
        </authorList>
    </citation>
    <scope>NUCLEOTIDE SEQUENCE [LARGE SCALE GENOMIC DNA]</scope>
    <source>
        <strain evidence="1 2">NIES-35</strain>
    </source>
</reference>
<dbReference type="AlphaFoldDB" id="A0A2V0PML8"/>
<dbReference type="InParanoid" id="A0A2V0PML8"/>
<organism evidence="1 2">
    <name type="scientific">Raphidocelis subcapitata</name>
    <dbReference type="NCBI Taxonomy" id="307507"/>
    <lineage>
        <taxon>Eukaryota</taxon>
        <taxon>Viridiplantae</taxon>
        <taxon>Chlorophyta</taxon>
        <taxon>core chlorophytes</taxon>
        <taxon>Chlorophyceae</taxon>
        <taxon>CS clade</taxon>
        <taxon>Sphaeropleales</taxon>
        <taxon>Selenastraceae</taxon>
        <taxon>Raphidocelis</taxon>
    </lineage>
</organism>
<dbReference type="EMBL" id="BDRX01000121">
    <property type="protein sequence ID" value="GBF98315.1"/>
    <property type="molecule type" value="Genomic_DNA"/>
</dbReference>
<proteinExistence type="predicted"/>
<gene>
    <name evidence="1" type="ORF">Rsub_10978</name>
</gene>
<dbReference type="Proteomes" id="UP000247498">
    <property type="component" value="Unassembled WGS sequence"/>
</dbReference>
<protein>
    <submittedName>
        <fullName evidence="1">Uncharacterized protein</fullName>
    </submittedName>
</protein>
<sequence>MWDDGTLHIMARHAMLADDASWLKQGVAECFLLFCKLARAADALPPGWDWRAFLAAAAPLLDVPLPKEDAKELWDGENFFAGMLGGRSLRFTATVIYGFDFVAAGHPPSAEADARPEFRPLRKRIFLRLPKLLAAANAASAPAAPPARRTGGGAAGGADARVFDDVGGGEAWARLLEEMDDPAETLGLV</sequence>